<dbReference type="EMBL" id="ML996583">
    <property type="protein sequence ID" value="KAF2753577.1"/>
    <property type="molecule type" value="Genomic_DNA"/>
</dbReference>
<dbReference type="Pfam" id="PF12900">
    <property type="entry name" value="Pyridox_ox_2"/>
    <property type="match status" value="1"/>
</dbReference>
<evidence type="ECO:0000313" key="1">
    <source>
        <dbReference type="EMBL" id="KAF2753577.1"/>
    </source>
</evidence>
<accession>A0A6A6VWF0</accession>
<proteinExistence type="predicted"/>
<name>A0A6A6VWF0_9PEZI</name>
<dbReference type="Gene3D" id="2.30.110.10">
    <property type="entry name" value="Electron Transport, Fmn-binding Protein, Chain A"/>
    <property type="match status" value="1"/>
</dbReference>
<dbReference type="Proteomes" id="UP000799437">
    <property type="component" value="Unassembled WGS sequence"/>
</dbReference>
<dbReference type="InterPro" id="IPR024747">
    <property type="entry name" value="Pyridox_Oxase-rel"/>
</dbReference>
<dbReference type="SUPFAM" id="SSF50475">
    <property type="entry name" value="FMN-binding split barrel"/>
    <property type="match status" value="1"/>
</dbReference>
<dbReference type="OrthoDB" id="444432at2759"/>
<dbReference type="AlphaFoldDB" id="A0A6A6VWF0"/>
<reference evidence="1" key="1">
    <citation type="journal article" date="2020" name="Stud. Mycol.">
        <title>101 Dothideomycetes genomes: a test case for predicting lifestyles and emergence of pathogens.</title>
        <authorList>
            <person name="Haridas S."/>
            <person name="Albert R."/>
            <person name="Binder M."/>
            <person name="Bloem J."/>
            <person name="Labutti K."/>
            <person name="Salamov A."/>
            <person name="Andreopoulos B."/>
            <person name="Baker S."/>
            <person name="Barry K."/>
            <person name="Bills G."/>
            <person name="Bluhm B."/>
            <person name="Cannon C."/>
            <person name="Castanera R."/>
            <person name="Culley D."/>
            <person name="Daum C."/>
            <person name="Ezra D."/>
            <person name="Gonzalez J."/>
            <person name="Henrissat B."/>
            <person name="Kuo A."/>
            <person name="Liang C."/>
            <person name="Lipzen A."/>
            <person name="Lutzoni F."/>
            <person name="Magnuson J."/>
            <person name="Mondo S."/>
            <person name="Nolan M."/>
            <person name="Ohm R."/>
            <person name="Pangilinan J."/>
            <person name="Park H.-J."/>
            <person name="Ramirez L."/>
            <person name="Alfaro M."/>
            <person name="Sun H."/>
            <person name="Tritt A."/>
            <person name="Yoshinaga Y."/>
            <person name="Zwiers L.-H."/>
            <person name="Turgeon B."/>
            <person name="Goodwin S."/>
            <person name="Spatafora J."/>
            <person name="Crous P."/>
            <person name="Grigoriev I."/>
        </authorList>
    </citation>
    <scope>NUCLEOTIDE SEQUENCE</scope>
    <source>
        <strain evidence="1">CBS 121739</strain>
    </source>
</reference>
<sequence length="255" mass="28548">MSNSQYEKTTKNGVVRYRGRGKYDFETVHSIIDEAPILHVSFTPLDDDFPAILPMFGCMGLFPSDDTNSVGRTSSLYLHGYAASRMFRTSRGEDAGLKITVAATILDGIVLALTPNHHSANYRSAVVFGHAYLVTDEAERWWAMKHVTNSIVPERWENTRIPPTDAEAKATGIIRVEIETGSAKIRTGTTGEDRNDLKDEGLRKRVWAGVLPMWTRYGQPTPAPTNMTDKTPEYISRFVDDSNKQQEDYAMKVAL</sequence>
<dbReference type="GeneID" id="54488659"/>
<evidence type="ECO:0008006" key="3">
    <source>
        <dbReference type="Google" id="ProtNLM"/>
    </source>
</evidence>
<dbReference type="PANTHER" id="PTHR34071">
    <property type="entry name" value="5-NITROIMIDAZOLE ANTIBIOTICS RESISTANCE PROTEIN, NIMA-FAMILY-RELATED PROTEIN-RELATED"/>
    <property type="match status" value="1"/>
</dbReference>
<dbReference type="PANTHER" id="PTHR34071:SF2">
    <property type="entry name" value="FLAVIN-NUCLEOTIDE-BINDING PROTEIN"/>
    <property type="match status" value="1"/>
</dbReference>
<protein>
    <recommendedName>
        <fullName evidence="3">5-nitroimidazole antibiotic resistance protein</fullName>
    </recommendedName>
</protein>
<gene>
    <name evidence="1" type="ORF">EJ05DRAFT_504674</name>
</gene>
<dbReference type="RefSeq" id="XP_033596028.1">
    <property type="nucleotide sequence ID" value="XM_033747605.1"/>
</dbReference>
<keyword evidence="2" id="KW-1185">Reference proteome</keyword>
<evidence type="ECO:0000313" key="2">
    <source>
        <dbReference type="Proteomes" id="UP000799437"/>
    </source>
</evidence>
<dbReference type="InterPro" id="IPR012349">
    <property type="entry name" value="Split_barrel_FMN-bd"/>
</dbReference>
<organism evidence="1 2">
    <name type="scientific">Pseudovirgaria hyperparasitica</name>
    <dbReference type="NCBI Taxonomy" id="470096"/>
    <lineage>
        <taxon>Eukaryota</taxon>
        <taxon>Fungi</taxon>
        <taxon>Dikarya</taxon>
        <taxon>Ascomycota</taxon>
        <taxon>Pezizomycotina</taxon>
        <taxon>Dothideomycetes</taxon>
        <taxon>Dothideomycetes incertae sedis</taxon>
        <taxon>Acrospermales</taxon>
        <taxon>Acrospermaceae</taxon>
        <taxon>Pseudovirgaria</taxon>
    </lineage>
</organism>